<organism evidence="1 2">
    <name type="scientific">Citrus x changshan-huyou</name>
    <dbReference type="NCBI Taxonomy" id="2935761"/>
    <lineage>
        <taxon>Eukaryota</taxon>
        <taxon>Viridiplantae</taxon>
        <taxon>Streptophyta</taxon>
        <taxon>Embryophyta</taxon>
        <taxon>Tracheophyta</taxon>
        <taxon>Spermatophyta</taxon>
        <taxon>Magnoliopsida</taxon>
        <taxon>eudicotyledons</taxon>
        <taxon>Gunneridae</taxon>
        <taxon>Pentapetalae</taxon>
        <taxon>rosids</taxon>
        <taxon>malvids</taxon>
        <taxon>Sapindales</taxon>
        <taxon>Rutaceae</taxon>
        <taxon>Aurantioideae</taxon>
        <taxon>Citrus</taxon>
    </lineage>
</organism>
<evidence type="ECO:0000313" key="1">
    <source>
        <dbReference type="EMBL" id="KAK9216849.1"/>
    </source>
</evidence>
<dbReference type="Proteomes" id="UP001428341">
    <property type="component" value="Unassembled WGS sequence"/>
</dbReference>
<sequence length="68" mass="7626">MSLGWQTAESLNKPKTLERPALINDNELGRHYSNFNLKGDVKLGTATIIKIDENVGGYWLTLTTYNLS</sequence>
<dbReference type="EMBL" id="JBCGBO010000003">
    <property type="protein sequence ID" value="KAK9216849.1"/>
    <property type="molecule type" value="Genomic_DNA"/>
</dbReference>
<evidence type="ECO:0000313" key="2">
    <source>
        <dbReference type="Proteomes" id="UP001428341"/>
    </source>
</evidence>
<gene>
    <name evidence="1" type="ORF">WN944_008861</name>
</gene>
<comment type="caution">
    <text evidence="1">The sequence shown here is derived from an EMBL/GenBank/DDBJ whole genome shotgun (WGS) entry which is preliminary data.</text>
</comment>
<proteinExistence type="predicted"/>
<dbReference type="AlphaFoldDB" id="A0AAP0MR37"/>
<reference evidence="1 2" key="1">
    <citation type="submission" date="2024-05" db="EMBL/GenBank/DDBJ databases">
        <title>Haplotype-resolved chromosome-level genome assembly of Huyou (Citrus changshanensis).</title>
        <authorList>
            <person name="Miao C."/>
            <person name="Chen W."/>
            <person name="Wu Y."/>
            <person name="Wang L."/>
            <person name="Zhao S."/>
            <person name="Grierson D."/>
            <person name="Xu C."/>
            <person name="Chen K."/>
        </authorList>
    </citation>
    <scope>NUCLEOTIDE SEQUENCE [LARGE SCALE GENOMIC DNA]</scope>
    <source>
        <strain evidence="1">01-14</strain>
        <tissue evidence="1">Leaf</tissue>
    </source>
</reference>
<keyword evidence="2" id="KW-1185">Reference proteome</keyword>
<accession>A0AAP0MR37</accession>
<name>A0AAP0MR37_9ROSI</name>
<protein>
    <submittedName>
        <fullName evidence="1">Uncharacterized protein</fullName>
    </submittedName>
</protein>